<feature type="region of interest" description="Disordered" evidence="1">
    <location>
        <begin position="96"/>
        <end position="116"/>
    </location>
</feature>
<dbReference type="AlphaFoldDB" id="A0A3M2KU41"/>
<organism evidence="2 3">
    <name type="scientific">Streptomyces triticirhizae</name>
    <dbReference type="NCBI Taxonomy" id="2483353"/>
    <lineage>
        <taxon>Bacteria</taxon>
        <taxon>Bacillati</taxon>
        <taxon>Actinomycetota</taxon>
        <taxon>Actinomycetes</taxon>
        <taxon>Kitasatosporales</taxon>
        <taxon>Streptomycetaceae</taxon>
        <taxon>Streptomyces</taxon>
    </lineage>
</organism>
<feature type="non-terminal residue" evidence="2">
    <location>
        <position position="1"/>
    </location>
</feature>
<gene>
    <name evidence="2" type="ORF">EBN88_28175</name>
</gene>
<evidence type="ECO:0000256" key="1">
    <source>
        <dbReference type="SAM" id="MobiDB-lite"/>
    </source>
</evidence>
<keyword evidence="3" id="KW-1185">Reference proteome</keyword>
<sequence>AADLHGLRALDASLAGEPATARALAARAVAAAETTDSPLTRATAHLDLARVQLAADLPARAVASAGEAVRLYAAKGHRVGRDTTISLLAHAASRLDPRARRTAAGGRPARSGGGER</sequence>
<name>A0A3M2KU41_9ACTN</name>
<evidence type="ECO:0000313" key="2">
    <source>
        <dbReference type="EMBL" id="RMI28641.1"/>
    </source>
</evidence>
<accession>A0A3M2KU41</accession>
<dbReference type="Proteomes" id="UP000278673">
    <property type="component" value="Unassembled WGS sequence"/>
</dbReference>
<evidence type="ECO:0000313" key="3">
    <source>
        <dbReference type="Proteomes" id="UP000278673"/>
    </source>
</evidence>
<dbReference type="RefSeq" id="WP_158621568.1">
    <property type="nucleotide sequence ID" value="NZ_RFFJ01000285.1"/>
</dbReference>
<protein>
    <submittedName>
        <fullName evidence="2">Uncharacterized protein</fullName>
    </submittedName>
</protein>
<dbReference type="EMBL" id="RFFJ01000285">
    <property type="protein sequence ID" value="RMI28641.1"/>
    <property type="molecule type" value="Genomic_DNA"/>
</dbReference>
<proteinExistence type="predicted"/>
<comment type="caution">
    <text evidence="2">The sequence shown here is derived from an EMBL/GenBank/DDBJ whole genome shotgun (WGS) entry which is preliminary data.</text>
</comment>
<reference evidence="2 3" key="1">
    <citation type="submission" date="2018-10" db="EMBL/GenBank/DDBJ databases">
        <title>Isolation, diversity and antifungal activity of actinobacteria from wheat.</title>
        <authorList>
            <person name="Han C."/>
        </authorList>
    </citation>
    <scope>NUCLEOTIDE SEQUENCE [LARGE SCALE GENOMIC DNA]</scope>
    <source>
        <strain evidence="2 3">NEAU-YY642</strain>
    </source>
</reference>